<reference evidence="4 5" key="1">
    <citation type="submission" date="2020-04" db="EMBL/GenBank/DDBJ databases">
        <title>MicrobeNet Type strains.</title>
        <authorList>
            <person name="Nicholson A.C."/>
        </authorList>
    </citation>
    <scope>NUCLEOTIDE SEQUENCE [LARGE SCALE GENOMIC DNA]</scope>
    <source>
        <strain evidence="4 5">JCM 12354</strain>
    </source>
</reference>
<sequence length="289" mass="31706">MRNEHTILVTGATGTQGGAVTRRLLATGYRVQALVRDPNQPPARTLQALGAELVVGDLDDVPSLRAAAQGVHGIFSVQPADLSDPHPESEVRRGMNVADAADAEQVQHLVYSSVAAAHHDSGVAHFEAKERIEAHLETLDIPVTVLRPVFFMENLRYLVPPAEHGFRRGTIALEQDSTLQLIAADDIGRIAAEAFTHPGEFTGRAIEIAGDELTVRQIAQVLTDALDATTLFEQQPIEELRAHAPDMAAMYQWISTHGYRAEIAALRDRHPELLTFDAWARMHRKDFGK</sequence>
<dbReference type="CDD" id="cd05251">
    <property type="entry name" value="NmrA_like_SDR_a"/>
    <property type="match status" value="1"/>
</dbReference>
<evidence type="ECO:0000256" key="1">
    <source>
        <dbReference type="ARBA" id="ARBA00006328"/>
    </source>
</evidence>
<dbReference type="Pfam" id="PF05368">
    <property type="entry name" value="NmrA"/>
    <property type="match status" value="1"/>
</dbReference>
<accession>A0A846Y0B7</accession>
<gene>
    <name evidence="4" type="ORF">HGA08_10945</name>
</gene>
<proteinExistence type="inferred from homology"/>
<name>A0A846Y0B7_9NOCA</name>
<dbReference type="Proteomes" id="UP000565711">
    <property type="component" value="Unassembled WGS sequence"/>
</dbReference>
<dbReference type="EMBL" id="JAAXOP010000005">
    <property type="protein sequence ID" value="NKY50728.1"/>
    <property type="molecule type" value="Genomic_DNA"/>
</dbReference>
<evidence type="ECO:0000259" key="3">
    <source>
        <dbReference type="Pfam" id="PF05368"/>
    </source>
</evidence>
<organism evidence="4 5">
    <name type="scientific">Nocardia vermiculata</name>
    <dbReference type="NCBI Taxonomy" id="257274"/>
    <lineage>
        <taxon>Bacteria</taxon>
        <taxon>Bacillati</taxon>
        <taxon>Actinomycetota</taxon>
        <taxon>Actinomycetes</taxon>
        <taxon>Mycobacteriales</taxon>
        <taxon>Nocardiaceae</taxon>
        <taxon>Nocardia</taxon>
    </lineage>
</organism>
<evidence type="ECO:0000313" key="4">
    <source>
        <dbReference type="EMBL" id="NKY50728.1"/>
    </source>
</evidence>
<comment type="similarity">
    <text evidence="1">Belongs to the NmrA-type oxidoreductase family.</text>
</comment>
<dbReference type="RefSeq" id="WP_067877676.1">
    <property type="nucleotide sequence ID" value="NZ_JAAXOP010000005.1"/>
</dbReference>
<evidence type="ECO:0000313" key="5">
    <source>
        <dbReference type="Proteomes" id="UP000565711"/>
    </source>
</evidence>
<dbReference type="Gene3D" id="3.90.25.10">
    <property type="entry name" value="UDP-galactose 4-epimerase, domain 1"/>
    <property type="match status" value="1"/>
</dbReference>
<dbReference type="InterPro" id="IPR008030">
    <property type="entry name" value="NmrA-like"/>
</dbReference>
<feature type="domain" description="NmrA-like" evidence="3">
    <location>
        <begin position="4"/>
        <end position="265"/>
    </location>
</feature>
<dbReference type="AlphaFoldDB" id="A0A846Y0B7"/>
<keyword evidence="5" id="KW-1185">Reference proteome</keyword>
<dbReference type="InterPro" id="IPR036291">
    <property type="entry name" value="NAD(P)-bd_dom_sf"/>
</dbReference>
<dbReference type="SUPFAM" id="SSF51735">
    <property type="entry name" value="NAD(P)-binding Rossmann-fold domains"/>
    <property type="match status" value="1"/>
</dbReference>
<protein>
    <submittedName>
        <fullName evidence="4">NmrA/HSCARG family protein</fullName>
    </submittedName>
</protein>
<dbReference type="PANTHER" id="PTHR42748:SF7">
    <property type="entry name" value="NMRA LIKE REDOX SENSOR 1-RELATED"/>
    <property type="match status" value="1"/>
</dbReference>
<dbReference type="PANTHER" id="PTHR42748">
    <property type="entry name" value="NITROGEN METABOLITE REPRESSION PROTEIN NMRA FAMILY MEMBER"/>
    <property type="match status" value="1"/>
</dbReference>
<keyword evidence="2" id="KW-0521">NADP</keyword>
<evidence type="ECO:0000256" key="2">
    <source>
        <dbReference type="ARBA" id="ARBA00022857"/>
    </source>
</evidence>
<dbReference type="Gene3D" id="3.40.50.720">
    <property type="entry name" value="NAD(P)-binding Rossmann-like Domain"/>
    <property type="match status" value="1"/>
</dbReference>
<dbReference type="InterPro" id="IPR051164">
    <property type="entry name" value="NmrA-like_oxidored"/>
</dbReference>
<comment type="caution">
    <text evidence="4">The sequence shown here is derived from an EMBL/GenBank/DDBJ whole genome shotgun (WGS) entry which is preliminary data.</text>
</comment>